<organism evidence="4 5">
    <name type="scientific">Macrosiphum euphorbiae</name>
    <name type="common">potato aphid</name>
    <dbReference type="NCBI Taxonomy" id="13131"/>
    <lineage>
        <taxon>Eukaryota</taxon>
        <taxon>Metazoa</taxon>
        <taxon>Ecdysozoa</taxon>
        <taxon>Arthropoda</taxon>
        <taxon>Hexapoda</taxon>
        <taxon>Insecta</taxon>
        <taxon>Pterygota</taxon>
        <taxon>Neoptera</taxon>
        <taxon>Paraneoptera</taxon>
        <taxon>Hemiptera</taxon>
        <taxon>Sternorrhyncha</taxon>
        <taxon>Aphidomorpha</taxon>
        <taxon>Aphidoidea</taxon>
        <taxon>Aphididae</taxon>
        <taxon>Macrosiphini</taxon>
        <taxon>Macrosiphum</taxon>
    </lineage>
</organism>
<sequence>MEKRKFQSGASKRSAKRRNDLIACETIDSNQQSTSNINVQDTSPYKDYEDNSENQINADVQADVQADGPYINEVDKSENQINTDVQADSLYIDEEDKSENQINTHVQADGSYIDEENKSEKFEKINLYVKMNFTELLSIVSNSDTGISFLQQHNIVKVSEVCENGHIMFIKGSRWRCQKRSCRKEKGLRINNWLTGSRLPIHTIVHFIYYWAREMSSVTFCKRELNMGQNAVVDWKNQINTEVQADGPYIDEENKSVPNTALSPEAIEEITLFVPPNINASASDKLCFLRYHPIQPSGDLHNLPFKTCRLYYRIMSNQTMVQRKWLSYSLHLNKIYCVTCLCYTDRTSPFTQGITPSTKHVYNQVELHEKSSTHGMALMSFLLQSKNQCTKSLLTKKHSEDVLQRRLVLRRIIDIIKFIGTQGLAFRGKHEAAFSLDNNNTNHGNFLALVLLLAKYDPVLDRHVNTSIEASKKRKETHHNTKGRGNLVTFLSKTTINKLINICGNQIQLAIASQVKEAWKFSLEVDSCQDVGVMDQVAICVRYVRNGIVHERLLCMTPIRNTAGRQYFELVKTILNNLGLDIRNIISSAFDGASNMSGRYNGLQAALKEVSPSMIYTHCYAYSLNLVMIGSCSSCLEARLFFGLLEKVAVFIGNSYKRTSKWIENLEQLVEGRETLRRLQKIGITRWWAKDKALETIFDVNRYVVLLKTLYSIAYSDQFESKVSFEAQSILQIFLKFDTILVAFVFKTLFKYTTPVSKYLQTVSLDYLTAHQLLKSLEKQLSNMAKDSISTFDNILKAALSFASSVNDILTKNEIELEIETILSHKRSRKVKRMFDETATDESVSAFENDKHKFRVSVYQVVIDTASRQISVRFGDSNTIMQDASYLDPKNFKRINEDPSVIPQGALQSLAKMSSVERDGLVDQLISFASIYHNISNNTEYQSNVFDSENDEEETLTCSIDQNCQKCIPCAIKLLKDFNLHSSAYSDLYIAYETLLTISFTQVSCERSFSKLKIIKTRLRSLIGQDLLESLILINSEADIISEWNYDDIIDKLASTSNEMKRLLF</sequence>
<reference evidence="4 5" key="1">
    <citation type="submission" date="2023-01" db="EMBL/GenBank/DDBJ databases">
        <authorList>
            <person name="Whitehead M."/>
        </authorList>
    </citation>
    <scope>NUCLEOTIDE SEQUENCE [LARGE SCALE GENOMIC DNA]</scope>
</reference>
<dbReference type="InterPro" id="IPR012337">
    <property type="entry name" value="RNaseH-like_sf"/>
</dbReference>
<gene>
    <name evidence="4" type="ORF">MEUPH1_LOCUS16943</name>
</gene>
<evidence type="ECO:0000259" key="3">
    <source>
        <dbReference type="Pfam" id="PF14291"/>
    </source>
</evidence>
<dbReference type="InterPro" id="IPR025398">
    <property type="entry name" value="DUF4371"/>
</dbReference>
<dbReference type="Pfam" id="PF05699">
    <property type="entry name" value="Dimer_Tnp_hAT"/>
    <property type="match status" value="1"/>
</dbReference>
<proteinExistence type="predicted"/>
<dbReference type="GO" id="GO:0046983">
    <property type="term" value="F:protein dimerization activity"/>
    <property type="evidence" value="ECO:0007669"/>
    <property type="project" value="InterPro"/>
</dbReference>
<accession>A0AAV0X1E0</accession>
<protein>
    <recommendedName>
        <fullName evidence="6">Zinc finger MYM-type protein 1-like</fullName>
    </recommendedName>
</protein>
<evidence type="ECO:0000256" key="1">
    <source>
        <dbReference type="SAM" id="MobiDB-lite"/>
    </source>
</evidence>
<dbReference type="SUPFAM" id="SSF53098">
    <property type="entry name" value="Ribonuclease H-like"/>
    <property type="match status" value="1"/>
</dbReference>
<evidence type="ECO:0000259" key="2">
    <source>
        <dbReference type="Pfam" id="PF05699"/>
    </source>
</evidence>
<dbReference type="InterPro" id="IPR008906">
    <property type="entry name" value="HATC_C_dom"/>
</dbReference>
<dbReference type="PANTHER" id="PTHR45749">
    <property type="match status" value="1"/>
</dbReference>
<feature type="region of interest" description="Disordered" evidence="1">
    <location>
        <begin position="1"/>
        <end position="50"/>
    </location>
</feature>
<evidence type="ECO:0008006" key="6">
    <source>
        <dbReference type="Google" id="ProtNLM"/>
    </source>
</evidence>
<dbReference type="Proteomes" id="UP001160148">
    <property type="component" value="Unassembled WGS sequence"/>
</dbReference>
<keyword evidence="5" id="KW-1185">Reference proteome</keyword>
<dbReference type="Pfam" id="PF14291">
    <property type="entry name" value="DUF4371"/>
    <property type="match status" value="1"/>
</dbReference>
<feature type="compositionally biased region" description="Polar residues" evidence="1">
    <location>
        <begin position="27"/>
        <end position="43"/>
    </location>
</feature>
<comment type="caution">
    <text evidence="4">The sequence shown here is derived from an EMBL/GenBank/DDBJ whole genome shotgun (WGS) entry which is preliminary data.</text>
</comment>
<dbReference type="AlphaFoldDB" id="A0AAV0X1E0"/>
<name>A0AAV0X1E0_9HEMI</name>
<evidence type="ECO:0000313" key="5">
    <source>
        <dbReference type="Proteomes" id="UP001160148"/>
    </source>
</evidence>
<feature type="domain" description="HAT C-terminal dimerisation" evidence="2">
    <location>
        <begin position="974"/>
        <end position="1037"/>
    </location>
</feature>
<feature type="domain" description="DUF4371" evidence="3">
    <location>
        <begin position="386"/>
        <end position="602"/>
    </location>
</feature>
<evidence type="ECO:0000313" key="4">
    <source>
        <dbReference type="EMBL" id="CAI6361801.1"/>
    </source>
</evidence>
<dbReference type="EMBL" id="CARXXK010000003">
    <property type="protein sequence ID" value="CAI6361801.1"/>
    <property type="molecule type" value="Genomic_DNA"/>
</dbReference>
<dbReference type="PANTHER" id="PTHR45749:SF21">
    <property type="entry name" value="DUF4371 DOMAIN-CONTAINING PROTEIN"/>
    <property type="match status" value="1"/>
</dbReference>